<name>A0A4R0M9H8_9SPHI</name>
<feature type="region of interest" description="Disordered" evidence="1">
    <location>
        <begin position="133"/>
        <end position="173"/>
    </location>
</feature>
<evidence type="ECO:0000256" key="1">
    <source>
        <dbReference type="SAM" id="MobiDB-lite"/>
    </source>
</evidence>
<protein>
    <submittedName>
        <fullName evidence="2">Uncharacterized protein</fullName>
    </submittedName>
</protein>
<proteinExistence type="predicted"/>
<keyword evidence="3" id="KW-1185">Reference proteome</keyword>
<dbReference type="AlphaFoldDB" id="A0A4R0M9H8"/>
<feature type="compositionally biased region" description="Basic and acidic residues" evidence="1">
    <location>
        <begin position="133"/>
        <end position="159"/>
    </location>
</feature>
<dbReference type="RefSeq" id="WP_131612899.1">
    <property type="nucleotide sequence ID" value="NZ_SJSM01000039.1"/>
</dbReference>
<dbReference type="Proteomes" id="UP000291117">
    <property type="component" value="Unassembled WGS sequence"/>
</dbReference>
<dbReference type="OrthoDB" id="678846at2"/>
<reference evidence="2 3" key="1">
    <citation type="submission" date="2019-02" db="EMBL/GenBank/DDBJ databases">
        <title>Pedobacter sp. RP-3-8 sp. nov., isolated from Arctic soil.</title>
        <authorList>
            <person name="Dahal R.H."/>
        </authorList>
    </citation>
    <scope>NUCLEOTIDE SEQUENCE [LARGE SCALE GENOMIC DNA]</scope>
    <source>
        <strain evidence="2 3">RP-3-8</strain>
    </source>
</reference>
<comment type="caution">
    <text evidence="2">The sequence shown here is derived from an EMBL/GenBank/DDBJ whole genome shotgun (WGS) entry which is preliminary data.</text>
</comment>
<accession>A0A4R0M9H8</accession>
<organism evidence="2 3">
    <name type="scientific">Pedobacter hiemivivus</name>
    <dbReference type="NCBI Taxonomy" id="2530454"/>
    <lineage>
        <taxon>Bacteria</taxon>
        <taxon>Pseudomonadati</taxon>
        <taxon>Bacteroidota</taxon>
        <taxon>Sphingobacteriia</taxon>
        <taxon>Sphingobacteriales</taxon>
        <taxon>Sphingobacteriaceae</taxon>
        <taxon>Pedobacter</taxon>
    </lineage>
</organism>
<gene>
    <name evidence="2" type="ORF">EZ444_26375</name>
</gene>
<sequence length="173" mass="19868">MPRKKLKDQDAILSHNLVIRVSEKLFKKLEKIYGESDCQSIAEVARKILSNQKINCFYRDVSLHAPMEEMALIQKNGLIYSIIDTKGQQIGISIKASSIYNKPIPVIARVTDQDIEENYKKIKQDIEELFTSELKKIDDRKPKEEEKPSETTGNSKKDEPEEENPNKGMARSM</sequence>
<evidence type="ECO:0000313" key="3">
    <source>
        <dbReference type="Proteomes" id="UP000291117"/>
    </source>
</evidence>
<dbReference type="EMBL" id="SJSM01000039">
    <property type="protein sequence ID" value="TCC82825.1"/>
    <property type="molecule type" value="Genomic_DNA"/>
</dbReference>
<evidence type="ECO:0000313" key="2">
    <source>
        <dbReference type="EMBL" id="TCC82825.1"/>
    </source>
</evidence>